<feature type="signal peptide" evidence="1">
    <location>
        <begin position="1"/>
        <end position="19"/>
    </location>
</feature>
<dbReference type="InterPro" id="IPR006680">
    <property type="entry name" value="Amidohydro-rel"/>
</dbReference>
<evidence type="ECO:0000256" key="1">
    <source>
        <dbReference type="SAM" id="SignalP"/>
    </source>
</evidence>
<protein>
    <submittedName>
        <fullName evidence="3">Imidazolonepropionase</fullName>
    </submittedName>
</protein>
<keyword evidence="4" id="KW-1185">Reference proteome</keyword>
<gene>
    <name evidence="3" type="ORF">SAMN04487995_6122</name>
</gene>
<dbReference type="InterPro" id="IPR032466">
    <property type="entry name" value="Metal_Hydrolase"/>
</dbReference>
<reference evidence="3 4" key="1">
    <citation type="submission" date="2016-10" db="EMBL/GenBank/DDBJ databases">
        <authorList>
            <person name="de Groot N.N."/>
        </authorList>
    </citation>
    <scope>NUCLEOTIDE SEQUENCE [LARGE SCALE GENOMIC DNA]</scope>
    <source>
        <strain evidence="3 4">DSM 19938</strain>
    </source>
</reference>
<organism evidence="3 4">
    <name type="scientific">Dyadobacter koreensis</name>
    <dbReference type="NCBI Taxonomy" id="408657"/>
    <lineage>
        <taxon>Bacteria</taxon>
        <taxon>Pseudomonadati</taxon>
        <taxon>Bacteroidota</taxon>
        <taxon>Cytophagia</taxon>
        <taxon>Cytophagales</taxon>
        <taxon>Spirosomataceae</taxon>
        <taxon>Dyadobacter</taxon>
    </lineage>
</organism>
<dbReference type="Proteomes" id="UP000199532">
    <property type="component" value="Unassembled WGS sequence"/>
</dbReference>
<dbReference type="PANTHER" id="PTHR43135:SF3">
    <property type="entry name" value="ALPHA-D-RIBOSE 1-METHYLPHOSPHONATE 5-TRIPHOSPHATE DIPHOSPHATASE"/>
    <property type="match status" value="1"/>
</dbReference>
<feature type="chain" id="PRO_5011462698" evidence="1">
    <location>
        <begin position="20"/>
        <end position="474"/>
    </location>
</feature>
<proteinExistence type="predicted"/>
<evidence type="ECO:0000313" key="3">
    <source>
        <dbReference type="EMBL" id="SEJ72175.1"/>
    </source>
</evidence>
<dbReference type="SUPFAM" id="SSF51556">
    <property type="entry name" value="Metallo-dependent hydrolases"/>
    <property type="match status" value="1"/>
</dbReference>
<dbReference type="GO" id="GO:0016810">
    <property type="term" value="F:hydrolase activity, acting on carbon-nitrogen (but not peptide) bonds"/>
    <property type="evidence" value="ECO:0007669"/>
    <property type="project" value="InterPro"/>
</dbReference>
<evidence type="ECO:0000259" key="2">
    <source>
        <dbReference type="Pfam" id="PF01979"/>
    </source>
</evidence>
<dbReference type="Pfam" id="PF01979">
    <property type="entry name" value="Amidohydro_1"/>
    <property type="match status" value="1"/>
</dbReference>
<dbReference type="Gene3D" id="1.20.58.520">
    <property type="entry name" value="Amidohydrolase"/>
    <property type="match status" value="1"/>
</dbReference>
<name>A0A1H7BFH5_9BACT</name>
<dbReference type="RefSeq" id="WP_090342324.1">
    <property type="nucleotide sequence ID" value="NZ_FNXY01000012.1"/>
</dbReference>
<sequence length="474" mass="52183">MRKLFLFSTLILFSATSFAQKTKVDLILADVNVIDVKSGKVNSNQYIVIKDDSILGVFNQSKANGFLPSKTVNAKGKFAIPGLWDMHVHFGGGQEIVHENKNLLPLYLAYGVTTVRDCSADISDSVLQWREEIKKGTLMGPTIFTSGPKLEGYKSVWLGDIEISTSAELQKGLDSLDGLKVDFVKITDNTMKPDLFLESVREARKRGYKVSGHIPSVLTMDDVMSAGISSIEHMSYILRAATKNEKEIAQLSASGKLKGRELSNKILADFDENAAFATYKKMAKNNVFVTPTLSLPHLLSHIDEDDHNKDEYLQYIGKGLQKTYVGRVERAMKDDADAITFRKKYNDKSNSLLPLLEKAGVKIMAGTDGGYLNSYVYPGIGLHKELQLMVKSGLTPLQALQASVINSPLFLNKKEYGSLSAGKKADILLLDENPVLNILATEKINTVIVKGKVLDQSAIKSTLEEVRSKTAKGI</sequence>
<dbReference type="Gene3D" id="2.30.40.10">
    <property type="entry name" value="Urease, subunit C, domain 1"/>
    <property type="match status" value="1"/>
</dbReference>
<dbReference type="AlphaFoldDB" id="A0A1H7BFH5"/>
<dbReference type="OrthoDB" id="9797498at2"/>
<dbReference type="PANTHER" id="PTHR43135">
    <property type="entry name" value="ALPHA-D-RIBOSE 1-METHYLPHOSPHONATE 5-TRIPHOSPHATE DIPHOSPHATASE"/>
    <property type="match status" value="1"/>
</dbReference>
<dbReference type="Gene3D" id="3.40.50.10910">
    <property type="entry name" value="Amidohydrolase"/>
    <property type="match status" value="1"/>
</dbReference>
<keyword evidence="1" id="KW-0732">Signal</keyword>
<accession>A0A1H7BFH5</accession>
<dbReference type="EMBL" id="FNXY01000012">
    <property type="protein sequence ID" value="SEJ72175.1"/>
    <property type="molecule type" value="Genomic_DNA"/>
</dbReference>
<dbReference type="STRING" id="408657.SAMN04487995_6122"/>
<dbReference type="InterPro" id="IPR011059">
    <property type="entry name" value="Metal-dep_hydrolase_composite"/>
</dbReference>
<feature type="domain" description="Amidohydrolase-related" evidence="2">
    <location>
        <begin position="79"/>
        <end position="453"/>
    </location>
</feature>
<evidence type="ECO:0000313" key="4">
    <source>
        <dbReference type="Proteomes" id="UP000199532"/>
    </source>
</evidence>
<dbReference type="Gene3D" id="3.30.110.90">
    <property type="entry name" value="Amidohydrolase"/>
    <property type="match status" value="1"/>
</dbReference>
<dbReference type="InterPro" id="IPR051781">
    <property type="entry name" value="Metallo-dep_Hydrolase"/>
</dbReference>
<dbReference type="SUPFAM" id="SSF51338">
    <property type="entry name" value="Composite domain of metallo-dependent hydrolases"/>
    <property type="match status" value="1"/>
</dbReference>